<name>A0A9P6C2P0_9AGAR</name>
<sequence>MRPRSLPVLTTTPVSTVHSEDILSFPLKICSDPTSYTQIKLRAIVLTSPVHIHAPEMHIGAFYGGLTGQSIGALDIFFWLQSVAKKPVDFYASFSQSPPELKAGIKTAFMLRCGHTSHTAETWETFISGKCPDGGPLGYDLLLGNNEIWGFEGVSLAAAKEPAISAKLRRFKVDRRLLGPQVPRSLNLCPFSEIEEKGDDPNQSWYMCGFLAIKIKLVMC</sequence>
<accession>A0A9P6C2P0</accession>
<evidence type="ECO:0000313" key="2">
    <source>
        <dbReference type="Proteomes" id="UP000807342"/>
    </source>
</evidence>
<keyword evidence="2" id="KW-1185">Reference proteome</keyword>
<reference evidence="1" key="1">
    <citation type="submission" date="2020-11" db="EMBL/GenBank/DDBJ databases">
        <authorList>
            <consortium name="DOE Joint Genome Institute"/>
            <person name="Ahrendt S."/>
            <person name="Riley R."/>
            <person name="Andreopoulos W."/>
            <person name="Labutti K."/>
            <person name="Pangilinan J."/>
            <person name="Ruiz-Duenas F.J."/>
            <person name="Barrasa J.M."/>
            <person name="Sanchez-Garcia M."/>
            <person name="Camarero S."/>
            <person name="Miyauchi S."/>
            <person name="Serrano A."/>
            <person name="Linde D."/>
            <person name="Babiker R."/>
            <person name="Drula E."/>
            <person name="Ayuso-Fernandez I."/>
            <person name="Pacheco R."/>
            <person name="Padilla G."/>
            <person name="Ferreira P."/>
            <person name="Barriuso J."/>
            <person name="Kellner H."/>
            <person name="Castanera R."/>
            <person name="Alfaro M."/>
            <person name="Ramirez L."/>
            <person name="Pisabarro A.G."/>
            <person name="Kuo A."/>
            <person name="Tritt A."/>
            <person name="Lipzen A."/>
            <person name="He G."/>
            <person name="Yan M."/>
            <person name="Ng V."/>
            <person name="Cullen D."/>
            <person name="Martin F."/>
            <person name="Rosso M.-N."/>
            <person name="Henrissat B."/>
            <person name="Hibbett D."/>
            <person name="Martinez A.T."/>
            <person name="Grigoriev I.V."/>
        </authorList>
    </citation>
    <scope>NUCLEOTIDE SEQUENCE</scope>
    <source>
        <strain evidence="1">MF-IS2</strain>
    </source>
</reference>
<gene>
    <name evidence="1" type="ORF">P691DRAFT_851158</name>
</gene>
<evidence type="ECO:0000313" key="1">
    <source>
        <dbReference type="EMBL" id="KAF9449796.1"/>
    </source>
</evidence>
<dbReference type="AlphaFoldDB" id="A0A9P6C2P0"/>
<comment type="caution">
    <text evidence="1">The sequence shown here is derived from an EMBL/GenBank/DDBJ whole genome shotgun (WGS) entry which is preliminary data.</text>
</comment>
<proteinExistence type="predicted"/>
<dbReference type="Proteomes" id="UP000807342">
    <property type="component" value="Unassembled WGS sequence"/>
</dbReference>
<protein>
    <submittedName>
        <fullName evidence="1">Uncharacterized protein</fullName>
    </submittedName>
</protein>
<dbReference type="EMBL" id="MU151120">
    <property type="protein sequence ID" value="KAF9449796.1"/>
    <property type="molecule type" value="Genomic_DNA"/>
</dbReference>
<organism evidence="1 2">
    <name type="scientific">Macrolepiota fuliginosa MF-IS2</name>
    <dbReference type="NCBI Taxonomy" id="1400762"/>
    <lineage>
        <taxon>Eukaryota</taxon>
        <taxon>Fungi</taxon>
        <taxon>Dikarya</taxon>
        <taxon>Basidiomycota</taxon>
        <taxon>Agaricomycotina</taxon>
        <taxon>Agaricomycetes</taxon>
        <taxon>Agaricomycetidae</taxon>
        <taxon>Agaricales</taxon>
        <taxon>Agaricineae</taxon>
        <taxon>Agaricaceae</taxon>
        <taxon>Macrolepiota</taxon>
    </lineage>
</organism>